<evidence type="ECO:0000313" key="6">
    <source>
        <dbReference type="EMBL" id="MCM0618914.1"/>
    </source>
</evidence>
<dbReference type="CDD" id="cd03528">
    <property type="entry name" value="Rieske_RO_ferredoxin"/>
    <property type="match status" value="1"/>
</dbReference>
<dbReference type="SUPFAM" id="SSF50022">
    <property type="entry name" value="ISP domain"/>
    <property type="match status" value="1"/>
</dbReference>
<dbReference type="GO" id="GO:0016705">
    <property type="term" value="F:oxidoreductase activity, acting on paired donors, with incorporation or reduction of molecular oxygen"/>
    <property type="evidence" value="ECO:0007669"/>
    <property type="project" value="UniProtKB-ARBA"/>
</dbReference>
<keyword evidence="3" id="KW-0408">Iron</keyword>
<organism evidence="6 7">
    <name type="scientific">Nocardioides bruguierae</name>
    <dbReference type="NCBI Taxonomy" id="2945102"/>
    <lineage>
        <taxon>Bacteria</taxon>
        <taxon>Bacillati</taxon>
        <taxon>Actinomycetota</taxon>
        <taxon>Actinomycetes</taxon>
        <taxon>Propionibacteriales</taxon>
        <taxon>Nocardioidaceae</taxon>
        <taxon>Nocardioides</taxon>
    </lineage>
</organism>
<protein>
    <submittedName>
        <fullName evidence="6">Non-heme iron oxygenase ferredoxin subunit</fullName>
    </submittedName>
</protein>
<dbReference type="Gene3D" id="2.102.10.10">
    <property type="entry name" value="Rieske [2Fe-2S] iron-sulphur domain"/>
    <property type="match status" value="1"/>
</dbReference>
<evidence type="ECO:0000256" key="3">
    <source>
        <dbReference type="ARBA" id="ARBA00023004"/>
    </source>
</evidence>
<evidence type="ECO:0000256" key="1">
    <source>
        <dbReference type="ARBA" id="ARBA00022714"/>
    </source>
</evidence>
<dbReference type="PANTHER" id="PTHR21496">
    <property type="entry name" value="FERREDOXIN-RELATED"/>
    <property type="match status" value="1"/>
</dbReference>
<feature type="domain" description="Rieske" evidence="5">
    <location>
        <begin position="4"/>
        <end position="104"/>
    </location>
</feature>
<keyword evidence="1" id="KW-0001">2Fe-2S</keyword>
<evidence type="ECO:0000259" key="5">
    <source>
        <dbReference type="PROSITE" id="PS51296"/>
    </source>
</evidence>
<dbReference type="Proteomes" id="UP001139485">
    <property type="component" value="Unassembled WGS sequence"/>
</dbReference>
<dbReference type="InterPro" id="IPR036922">
    <property type="entry name" value="Rieske_2Fe-2S_sf"/>
</dbReference>
<dbReference type="InterPro" id="IPR017941">
    <property type="entry name" value="Rieske_2Fe-2S"/>
</dbReference>
<evidence type="ECO:0000313" key="7">
    <source>
        <dbReference type="Proteomes" id="UP001139485"/>
    </source>
</evidence>
<keyword evidence="2" id="KW-0479">Metal-binding</keyword>
<gene>
    <name evidence="6" type="ORF">M8330_01230</name>
</gene>
<reference evidence="6" key="1">
    <citation type="submission" date="2022-05" db="EMBL/GenBank/DDBJ databases">
        <authorList>
            <person name="Tuo L."/>
        </authorList>
    </citation>
    <scope>NUCLEOTIDE SEQUENCE</scope>
    <source>
        <strain evidence="6">BSK12Z-4</strain>
    </source>
</reference>
<keyword evidence="7" id="KW-1185">Reference proteome</keyword>
<proteinExistence type="predicted"/>
<dbReference type="PROSITE" id="PS51296">
    <property type="entry name" value="RIESKE"/>
    <property type="match status" value="1"/>
</dbReference>
<dbReference type="EMBL" id="JAMOIL010000001">
    <property type="protein sequence ID" value="MCM0618914.1"/>
    <property type="molecule type" value="Genomic_DNA"/>
</dbReference>
<name>A0A9X2D5Z4_9ACTN</name>
<dbReference type="GO" id="GO:0051537">
    <property type="term" value="F:2 iron, 2 sulfur cluster binding"/>
    <property type="evidence" value="ECO:0007669"/>
    <property type="project" value="UniProtKB-KW"/>
</dbReference>
<dbReference type="Pfam" id="PF00355">
    <property type="entry name" value="Rieske"/>
    <property type="match status" value="1"/>
</dbReference>
<sequence>MSLVRACTLAEVPSGEALAVDVEEYTLALTRDGDAVLAIQDLCSHAAVALSEGDVEAGPDGACEIECWLHGSRFDMRSGAPSGLPATSPVATFRTEVRDEDGQQVVYVDVATTLNGVRPD</sequence>
<evidence type="ECO:0000256" key="2">
    <source>
        <dbReference type="ARBA" id="ARBA00022723"/>
    </source>
</evidence>
<evidence type="ECO:0000256" key="4">
    <source>
        <dbReference type="ARBA" id="ARBA00023014"/>
    </source>
</evidence>
<dbReference type="AlphaFoldDB" id="A0A9X2D5Z4"/>
<keyword evidence="4" id="KW-0411">Iron-sulfur</keyword>
<dbReference type="GO" id="GO:0046872">
    <property type="term" value="F:metal ion binding"/>
    <property type="evidence" value="ECO:0007669"/>
    <property type="project" value="UniProtKB-KW"/>
</dbReference>
<dbReference type="PANTHER" id="PTHR21496:SF23">
    <property type="entry name" value="3-PHENYLPROPIONATE_CINNAMIC ACID DIOXYGENASE FERREDOXIN SUBUNIT"/>
    <property type="match status" value="1"/>
</dbReference>
<dbReference type="RefSeq" id="WP_250825856.1">
    <property type="nucleotide sequence ID" value="NZ_JAMOIL010000001.1"/>
</dbReference>
<comment type="caution">
    <text evidence="6">The sequence shown here is derived from an EMBL/GenBank/DDBJ whole genome shotgun (WGS) entry which is preliminary data.</text>
</comment>
<dbReference type="GO" id="GO:0004497">
    <property type="term" value="F:monooxygenase activity"/>
    <property type="evidence" value="ECO:0007669"/>
    <property type="project" value="UniProtKB-ARBA"/>
</dbReference>
<accession>A0A9X2D5Z4</accession>